<dbReference type="PANTHER" id="PTHR45682">
    <property type="entry name" value="AGAP008228-PA"/>
    <property type="match status" value="1"/>
</dbReference>
<dbReference type="KEGG" id="ccar:122139087"/>
<dbReference type="Pfam" id="PF00782">
    <property type="entry name" value="DSPc"/>
    <property type="match status" value="1"/>
</dbReference>
<evidence type="ECO:0000259" key="2">
    <source>
        <dbReference type="Pfam" id="PF00782"/>
    </source>
</evidence>
<dbReference type="RefSeq" id="XP_042590777.1">
    <property type="nucleotide sequence ID" value="XM_042734843.1"/>
</dbReference>
<feature type="active site" description="Phosphocysteine intermediate" evidence="1">
    <location>
        <position position="192"/>
    </location>
</feature>
<dbReference type="GO" id="GO:0005737">
    <property type="term" value="C:cytoplasm"/>
    <property type="evidence" value="ECO:0007669"/>
    <property type="project" value="TreeGrafter"/>
</dbReference>
<dbReference type="GO" id="GO:0033549">
    <property type="term" value="F:MAP kinase phosphatase activity"/>
    <property type="evidence" value="ECO:0007669"/>
    <property type="project" value="TreeGrafter"/>
</dbReference>
<dbReference type="InterPro" id="IPR000340">
    <property type="entry name" value="Dual-sp_phosphatase_cat-dom"/>
</dbReference>
<protein>
    <submittedName>
        <fullName evidence="3">Dual specificity phosphatase 29-like</fullName>
    </submittedName>
</protein>
<dbReference type="OrthoDB" id="253091at2759"/>
<gene>
    <name evidence="3" type="primary">LOC122139087</name>
</gene>
<reference evidence="3" key="1">
    <citation type="submission" date="2025-08" db="UniProtKB">
        <authorList>
            <consortium name="RefSeq"/>
        </authorList>
    </citation>
    <scope>IDENTIFICATION</scope>
    <source>
        <tissue evidence="3">Muscle</tissue>
    </source>
</reference>
<feature type="domain" description="Dual specificity phosphatase catalytic" evidence="2">
    <location>
        <begin position="109"/>
        <end position="202"/>
    </location>
</feature>
<evidence type="ECO:0000313" key="3">
    <source>
        <dbReference type="RefSeq" id="XP_042590777.1"/>
    </source>
</evidence>
<dbReference type="Proteomes" id="UP001155660">
    <property type="component" value="Chromosome B12"/>
</dbReference>
<dbReference type="GO" id="GO:0043409">
    <property type="term" value="P:negative regulation of MAPK cascade"/>
    <property type="evidence" value="ECO:0007669"/>
    <property type="project" value="TreeGrafter"/>
</dbReference>
<dbReference type="AlphaFoldDB" id="A0A9Q9WWC2"/>
<dbReference type="PANTHER" id="PTHR45682:SF19">
    <property type="entry name" value="DUAL SPECIFICITY PROTEIN PHOSPHATASE 3-LIKE ISOFORM X2"/>
    <property type="match status" value="1"/>
</dbReference>
<name>A0A9Q9WWC2_CYPCA</name>
<evidence type="ECO:0000256" key="1">
    <source>
        <dbReference type="PIRSR" id="PIRSR620405-1"/>
    </source>
</evidence>
<dbReference type="GO" id="GO:0008138">
    <property type="term" value="F:protein tyrosine/serine/threonine phosphatase activity"/>
    <property type="evidence" value="ECO:0007669"/>
    <property type="project" value="InterPro"/>
</dbReference>
<accession>A0A9Q9WWC2</accession>
<proteinExistence type="predicted"/>
<dbReference type="GeneID" id="122139087"/>
<organism evidence="3">
    <name type="scientific">Cyprinus carpio</name>
    <name type="common">Common carp</name>
    <dbReference type="NCBI Taxonomy" id="7962"/>
    <lineage>
        <taxon>Eukaryota</taxon>
        <taxon>Metazoa</taxon>
        <taxon>Chordata</taxon>
        <taxon>Craniata</taxon>
        <taxon>Vertebrata</taxon>
        <taxon>Euteleostomi</taxon>
        <taxon>Actinopterygii</taxon>
        <taxon>Neopterygii</taxon>
        <taxon>Teleostei</taxon>
        <taxon>Ostariophysi</taxon>
        <taxon>Cypriniformes</taxon>
        <taxon>Cyprinidae</taxon>
        <taxon>Cyprininae</taxon>
        <taxon>Cyprinus</taxon>
    </lineage>
</organism>
<sequence length="211" mass="23749">MWNGCWCQTGCEKCFLKYRVKPIGVSAQPDPEPLCVPGPEVDLADAQQLCLSAPSGPEPQVTTDTQETQVTTELSMLHNHFLVNIFQMELHMWKCKVHWTPATEVWPNVFIGNEETAMDRAKLKEMGISHILNTAAYKEYLQGKIDTRAVITYYGVLVMDGHRFDISKDLFPASEFIHKTLSNTENKLLVHCIDGDSHSATLFSGVHDDPQ</sequence>
<dbReference type="InterPro" id="IPR020405">
    <property type="entry name" value="Atypical_DUSP_subfamA"/>
</dbReference>